<dbReference type="EMBL" id="BARS01019869">
    <property type="protein sequence ID" value="GAF95667.1"/>
    <property type="molecule type" value="Genomic_DNA"/>
</dbReference>
<accession>X0U5L7</accession>
<reference evidence="1" key="1">
    <citation type="journal article" date="2014" name="Front. Microbiol.">
        <title>High frequency of phylogenetically diverse reductive dehalogenase-homologous genes in deep subseafloor sedimentary metagenomes.</title>
        <authorList>
            <person name="Kawai M."/>
            <person name="Futagami T."/>
            <person name="Toyoda A."/>
            <person name="Takaki Y."/>
            <person name="Nishi S."/>
            <person name="Hori S."/>
            <person name="Arai W."/>
            <person name="Tsubouchi T."/>
            <person name="Morono Y."/>
            <person name="Uchiyama I."/>
            <person name="Ito T."/>
            <person name="Fujiyama A."/>
            <person name="Inagaki F."/>
            <person name="Takami H."/>
        </authorList>
    </citation>
    <scope>NUCLEOTIDE SEQUENCE</scope>
    <source>
        <strain evidence="1">Expedition CK06-06</strain>
    </source>
</reference>
<sequence>EGVPIVEREPDSPVTQVFMLIAERIAARTSVQGFFEKTGTK</sequence>
<evidence type="ECO:0000313" key="1">
    <source>
        <dbReference type="EMBL" id="GAF95667.1"/>
    </source>
</evidence>
<gene>
    <name evidence="1" type="ORF">S01H1_32124</name>
</gene>
<name>X0U5L7_9ZZZZ</name>
<feature type="non-terminal residue" evidence="1">
    <location>
        <position position="1"/>
    </location>
</feature>
<protein>
    <submittedName>
        <fullName evidence="1">Uncharacterized protein</fullName>
    </submittedName>
</protein>
<dbReference type="AlphaFoldDB" id="X0U5L7"/>
<organism evidence="1">
    <name type="scientific">marine sediment metagenome</name>
    <dbReference type="NCBI Taxonomy" id="412755"/>
    <lineage>
        <taxon>unclassified sequences</taxon>
        <taxon>metagenomes</taxon>
        <taxon>ecological metagenomes</taxon>
    </lineage>
</organism>
<proteinExistence type="predicted"/>
<comment type="caution">
    <text evidence="1">The sequence shown here is derived from an EMBL/GenBank/DDBJ whole genome shotgun (WGS) entry which is preliminary data.</text>
</comment>